<feature type="non-terminal residue" evidence="1">
    <location>
        <position position="355"/>
    </location>
</feature>
<gene>
    <name evidence="1" type="ORF">METZ01_LOCUS255694</name>
</gene>
<accession>A0A382IT32</accession>
<organism evidence="1">
    <name type="scientific">marine metagenome</name>
    <dbReference type="NCBI Taxonomy" id="408172"/>
    <lineage>
        <taxon>unclassified sequences</taxon>
        <taxon>metagenomes</taxon>
        <taxon>ecological metagenomes</taxon>
    </lineage>
</organism>
<protein>
    <submittedName>
        <fullName evidence="1">Uncharacterized protein</fullName>
    </submittedName>
</protein>
<sequence>TPCFDSSPQFNEQPKTIICTGYPFSYSHNASDPELDSLVYDWADVLDDGAYNPAAPITLPFSAPYSTTSPIPGNPTLDPNTGEISYFSNTSGNFVTCVRVSAYKCGQLVAEVYREIQVVLISCPPLSTGAPNTPPTVEPPFTDPITLLPSYDTVVIAGTLVNFVIEGIDSNLYANGSQQDLTIEVSGGQFATDFITDTLCLHPPCATFNNGVGVVPPFSAPAIVSGVFNWQTSCYHIATNAGCNSTSNLYTFAIKIVDDFCPAPAIKFATISIEVVPAPSSITPDVNCITVDNNGDVLITWNHLPGANPATTYHIYSSNSAAGPFSIVDSMYYPIDSYLDQGVNANINSRFYYMT</sequence>
<proteinExistence type="predicted"/>
<evidence type="ECO:0000313" key="1">
    <source>
        <dbReference type="EMBL" id="SVC02840.1"/>
    </source>
</evidence>
<feature type="non-terminal residue" evidence="1">
    <location>
        <position position="1"/>
    </location>
</feature>
<dbReference type="AlphaFoldDB" id="A0A382IT32"/>
<dbReference type="EMBL" id="UINC01069454">
    <property type="protein sequence ID" value="SVC02840.1"/>
    <property type="molecule type" value="Genomic_DNA"/>
</dbReference>
<name>A0A382IT32_9ZZZZ</name>
<reference evidence="1" key="1">
    <citation type="submission" date="2018-05" db="EMBL/GenBank/DDBJ databases">
        <authorList>
            <person name="Lanie J.A."/>
            <person name="Ng W.-L."/>
            <person name="Kazmierczak K.M."/>
            <person name="Andrzejewski T.M."/>
            <person name="Davidsen T.M."/>
            <person name="Wayne K.J."/>
            <person name="Tettelin H."/>
            <person name="Glass J.I."/>
            <person name="Rusch D."/>
            <person name="Podicherti R."/>
            <person name="Tsui H.-C.T."/>
            <person name="Winkler M.E."/>
        </authorList>
    </citation>
    <scope>NUCLEOTIDE SEQUENCE</scope>
</reference>